<dbReference type="Pfam" id="PF01384">
    <property type="entry name" value="PHO4"/>
    <property type="match status" value="1"/>
</dbReference>
<keyword evidence="2" id="KW-0813">Transport</keyword>
<dbReference type="PANTHER" id="PTHR11101">
    <property type="entry name" value="PHOSPHATE TRANSPORTER"/>
    <property type="match status" value="1"/>
</dbReference>
<dbReference type="Proteomes" id="UP000186308">
    <property type="component" value="Unassembled WGS sequence"/>
</dbReference>
<feature type="transmembrane region" description="Helical" evidence="6">
    <location>
        <begin position="130"/>
        <end position="150"/>
    </location>
</feature>
<keyword evidence="8" id="KW-1185">Reference proteome</keyword>
<dbReference type="GO" id="GO:0035435">
    <property type="term" value="P:phosphate ion transmembrane transport"/>
    <property type="evidence" value="ECO:0007669"/>
    <property type="project" value="TreeGrafter"/>
</dbReference>
<evidence type="ECO:0000256" key="1">
    <source>
        <dbReference type="ARBA" id="ARBA00004141"/>
    </source>
</evidence>
<dbReference type="OrthoDB" id="9779554at2"/>
<feature type="transmembrane region" description="Helical" evidence="6">
    <location>
        <begin position="71"/>
        <end position="92"/>
    </location>
</feature>
<keyword evidence="5 6" id="KW-0472">Membrane</keyword>
<feature type="transmembrane region" description="Helical" evidence="6">
    <location>
        <begin position="188"/>
        <end position="216"/>
    </location>
</feature>
<dbReference type="GO" id="GO:0005315">
    <property type="term" value="F:phosphate transmembrane transporter activity"/>
    <property type="evidence" value="ECO:0007669"/>
    <property type="project" value="InterPro"/>
</dbReference>
<dbReference type="AlphaFoldDB" id="A0A8G2CJG2"/>
<gene>
    <name evidence="7" type="ORF">SAMN05421828_105149</name>
</gene>
<feature type="transmembrane region" description="Helical" evidence="6">
    <location>
        <begin position="293"/>
        <end position="314"/>
    </location>
</feature>
<evidence type="ECO:0000313" key="7">
    <source>
        <dbReference type="EMBL" id="SIQ50571.1"/>
    </source>
</evidence>
<accession>A0A8G2CJG2</accession>
<sequence length="318" mass="32466">MIMTGLLVLTSLAFAWSMGAHYTGACMGMPYATGSIDRTSALRLMAFATLIGAAGFSHGVLVHVGHGILKGGLGTVPAIIVIGTAFALTTVFTRRRIPTSTIQILVFALVGAGIALRLGVHWAAIVHLALLWVLAPFIACGCGFLFTRLFDRIPALAAHRRAPIIGQALVGAGAIASLTMGANDVSNATAVFLSAHVAGVLTAGIIGGIGLAAGVLTWGRPLLERVAFDVVKLDATMATAAQSVQALVVLGAVAFGDFTSMNQALIGAMAGAGLARGRQTIDAKVLRGIGRGWIIGPGAGFALAYAAAALFRMITQPL</sequence>
<dbReference type="InterPro" id="IPR001204">
    <property type="entry name" value="Phos_transporter"/>
</dbReference>
<dbReference type="GO" id="GO:0016020">
    <property type="term" value="C:membrane"/>
    <property type="evidence" value="ECO:0007669"/>
    <property type="project" value="UniProtKB-SubCell"/>
</dbReference>
<comment type="caution">
    <text evidence="7">The sequence shown here is derived from an EMBL/GenBank/DDBJ whole genome shotgun (WGS) entry which is preliminary data.</text>
</comment>
<evidence type="ECO:0000256" key="5">
    <source>
        <dbReference type="ARBA" id="ARBA00023136"/>
    </source>
</evidence>
<keyword evidence="3 6" id="KW-0812">Transmembrane</keyword>
<evidence type="ECO:0000313" key="8">
    <source>
        <dbReference type="Proteomes" id="UP000186308"/>
    </source>
</evidence>
<evidence type="ECO:0000256" key="3">
    <source>
        <dbReference type="ARBA" id="ARBA00022692"/>
    </source>
</evidence>
<feature type="transmembrane region" description="Helical" evidence="6">
    <location>
        <begin position="104"/>
        <end position="124"/>
    </location>
</feature>
<comment type="subcellular location">
    <subcellularLocation>
        <location evidence="1">Membrane</location>
        <topology evidence="1">Multi-pass membrane protein</topology>
    </subcellularLocation>
</comment>
<dbReference type="EMBL" id="FTNE01000005">
    <property type="protein sequence ID" value="SIQ50571.1"/>
    <property type="molecule type" value="Genomic_DNA"/>
</dbReference>
<proteinExistence type="predicted"/>
<evidence type="ECO:0000256" key="4">
    <source>
        <dbReference type="ARBA" id="ARBA00022989"/>
    </source>
</evidence>
<evidence type="ECO:0000256" key="6">
    <source>
        <dbReference type="SAM" id="Phobius"/>
    </source>
</evidence>
<feature type="transmembrane region" description="Helical" evidence="6">
    <location>
        <begin position="162"/>
        <end position="182"/>
    </location>
</feature>
<organism evidence="7 8">
    <name type="scientific">Acidiphilium rubrum</name>
    <dbReference type="NCBI Taxonomy" id="526"/>
    <lineage>
        <taxon>Bacteria</taxon>
        <taxon>Pseudomonadati</taxon>
        <taxon>Pseudomonadota</taxon>
        <taxon>Alphaproteobacteria</taxon>
        <taxon>Acetobacterales</taxon>
        <taxon>Acidocellaceae</taxon>
        <taxon>Acidiphilium</taxon>
    </lineage>
</organism>
<evidence type="ECO:0000256" key="2">
    <source>
        <dbReference type="ARBA" id="ARBA00022448"/>
    </source>
</evidence>
<protein>
    <submittedName>
        <fullName evidence="7">Inorganic phosphate transporter, PiT family</fullName>
    </submittedName>
</protein>
<name>A0A8G2CJG2_ACIRU</name>
<dbReference type="PANTHER" id="PTHR11101:SF80">
    <property type="entry name" value="PHOSPHATE TRANSPORTER"/>
    <property type="match status" value="1"/>
</dbReference>
<reference evidence="7 8" key="1">
    <citation type="submission" date="2017-01" db="EMBL/GenBank/DDBJ databases">
        <authorList>
            <person name="Varghese N."/>
            <person name="Submissions S."/>
        </authorList>
    </citation>
    <scope>NUCLEOTIDE SEQUENCE [LARGE SCALE GENOMIC DNA]</scope>
    <source>
        <strain evidence="7 8">ATCC 35905</strain>
    </source>
</reference>
<keyword evidence="4 6" id="KW-1133">Transmembrane helix</keyword>